<dbReference type="InterPro" id="IPR032710">
    <property type="entry name" value="NTF2-like_dom_sf"/>
</dbReference>
<dbReference type="InterPro" id="IPR027843">
    <property type="entry name" value="DUF4440"/>
</dbReference>
<sequence>MSDDFHAFIQKRKEVARAYVNGDAGPLEAIAAATSPASFFHPRGAVVEGADEVLARYVDDAASFGPGGESDIEIIHMGHDGKFGYWVGYQNATARLKGLPDPVPMRLRVTEIFRRSNGRWQLVHRHADLADKA</sequence>
<dbReference type="Gene3D" id="3.10.450.50">
    <property type="match status" value="1"/>
</dbReference>
<keyword evidence="3" id="KW-1185">Reference proteome</keyword>
<name>A0A285UZ69_9HYPH</name>
<proteinExistence type="predicted"/>
<dbReference type="Pfam" id="PF14534">
    <property type="entry name" value="DUF4440"/>
    <property type="match status" value="1"/>
</dbReference>
<dbReference type="Proteomes" id="UP000219167">
    <property type="component" value="Unassembled WGS sequence"/>
</dbReference>
<organism evidence="2 3">
    <name type="scientific">Rhizobium subbaraonis</name>
    <dbReference type="NCBI Taxonomy" id="908946"/>
    <lineage>
        <taxon>Bacteria</taxon>
        <taxon>Pseudomonadati</taxon>
        <taxon>Pseudomonadota</taxon>
        <taxon>Alphaproteobacteria</taxon>
        <taxon>Hyphomicrobiales</taxon>
        <taxon>Rhizobiaceae</taxon>
        <taxon>Rhizobium/Agrobacterium group</taxon>
        <taxon>Rhizobium</taxon>
    </lineage>
</organism>
<dbReference type="OrthoDB" id="1551077at2"/>
<evidence type="ECO:0000313" key="3">
    <source>
        <dbReference type="Proteomes" id="UP000219167"/>
    </source>
</evidence>
<evidence type="ECO:0000313" key="2">
    <source>
        <dbReference type="EMBL" id="SOC47184.1"/>
    </source>
</evidence>
<reference evidence="2 3" key="1">
    <citation type="submission" date="2017-08" db="EMBL/GenBank/DDBJ databases">
        <authorList>
            <person name="de Groot N.N."/>
        </authorList>
    </citation>
    <scope>NUCLEOTIDE SEQUENCE [LARGE SCALE GENOMIC DNA]</scope>
    <source>
        <strain evidence="2 3">JC85</strain>
    </source>
</reference>
<keyword evidence="2" id="KW-0413">Isomerase</keyword>
<feature type="domain" description="DUF4440" evidence="1">
    <location>
        <begin position="12"/>
        <end position="122"/>
    </location>
</feature>
<dbReference type="GO" id="GO:0016853">
    <property type="term" value="F:isomerase activity"/>
    <property type="evidence" value="ECO:0007669"/>
    <property type="project" value="UniProtKB-KW"/>
</dbReference>
<evidence type="ECO:0000259" key="1">
    <source>
        <dbReference type="Pfam" id="PF14534"/>
    </source>
</evidence>
<dbReference type="AlphaFoldDB" id="A0A285UZ69"/>
<dbReference type="EMBL" id="OBQD01000027">
    <property type="protein sequence ID" value="SOC47184.1"/>
    <property type="molecule type" value="Genomic_DNA"/>
</dbReference>
<gene>
    <name evidence="2" type="ORF">SAMN05892877_12751</name>
</gene>
<dbReference type="RefSeq" id="WP_097142904.1">
    <property type="nucleotide sequence ID" value="NZ_OBQD01000027.1"/>
</dbReference>
<dbReference type="SUPFAM" id="SSF54427">
    <property type="entry name" value="NTF2-like"/>
    <property type="match status" value="1"/>
</dbReference>
<protein>
    <submittedName>
        <fullName evidence="2">Ketosteroid isomerase-like protein</fullName>
    </submittedName>
</protein>
<accession>A0A285UZ69</accession>